<dbReference type="PANTHER" id="PTHR43537">
    <property type="entry name" value="TRANSCRIPTIONAL REGULATOR, GNTR FAMILY"/>
    <property type="match status" value="1"/>
</dbReference>
<sequence>MKIDSVSLPHHSSAPTAEPAQATEAVDRRTLPATIADRLREMIIEGELAAGARLNERELCDRLQVSRTPLREAFRLLSAEGLVRIQPNRGAHVVALSEKDIRESFEVMGALEALSGELACQHITEQEIAEIRALTFEMQACHARQNLSSYYHVNRAIHDRINAAGQNHLLSQVYQNINLRLQNLRFRSNLNHEKWDRAMREHLEMVDALASRDGPRLAQIMRDHLRRKGEAVLESLRLHADTLSTTHNADIPDDPGES</sequence>
<organism evidence="6 7">
    <name type="scientific">Bordetella genomosp. 4</name>
    <dbReference type="NCBI Taxonomy" id="463044"/>
    <lineage>
        <taxon>Bacteria</taxon>
        <taxon>Pseudomonadati</taxon>
        <taxon>Pseudomonadota</taxon>
        <taxon>Betaproteobacteria</taxon>
        <taxon>Burkholderiales</taxon>
        <taxon>Alcaligenaceae</taxon>
        <taxon>Bordetella</taxon>
    </lineage>
</organism>
<evidence type="ECO:0000256" key="4">
    <source>
        <dbReference type="SAM" id="MobiDB-lite"/>
    </source>
</evidence>
<name>A0A261TNQ9_9BORD</name>
<dbReference type="InterPro" id="IPR011711">
    <property type="entry name" value="GntR_C"/>
</dbReference>
<dbReference type="RefSeq" id="WP_094839221.1">
    <property type="nucleotide sequence ID" value="NZ_NEVQ01000022.1"/>
</dbReference>
<dbReference type="GO" id="GO:0003700">
    <property type="term" value="F:DNA-binding transcription factor activity"/>
    <property type="evidence" value="ECO:0007669"/>
    <property type="project" value="InterPro"/>
</dbReference>
<accession>A0A261TNQ9</accession>
<evidence type="ECO:0000256" key="3">
    <source>
        <dbReference type="ARBA" id="ARBA00023163"/>
    </source>
</evidence>
<dbReference type="InterPro" id="IPR036390">
    <property type="entry name" value="WH_DNA-bd_sf"/>
</dbReference>
<evidence type="ECO:0000256" key="2">
    <source>
        <dbReference type="ARBA" id="ARBA00023125"/>
    </source>
</evidence>
<dbReference type="Proteomes" id="UP000216885">
    <property type="component" value="Unassembled WGS sequence"/>
</dbReference>
<keyword evidence="1" id="KW-0805">Transcription regulation</keyword>
<proteinExistence type="predicted"/>
<feature type="compositionally biased region" description="Low complexity" evidence="4">
    <location>
        <begin position="12"/>
        <end position="24"/>
    </location>
</feature>
<feature type="region of interest" description="Disordered" evidence="4">
    <location>
        <begin position="1"/>
        <end position="29"/>
    </location>
</feature>
<dbReference type="CDD" id="cd07377">
    <property type="entry name" value="WHTH_GntR"/>
    <property type="match status" value="1"/>
</dbReference>
<dbReference type="InterPro" id="IPR008920">
    <property type="entry name" value="TF_FadR/GntR_C"/>
</dbReference>
<dbReference type="AlphaFoldDB" id="A0A261TNQ9"/>
<gene>
    <name evidence="6" type="ORF">CAL20_23715</name>
</gene>
<keyword evidence="7" id="KW-1185">Reference proteome</keyword>
<protein>
    <submittedName>
        <fullName evidence="6">GntR family transcriptional regulator</fullName>
    </submittedName>
</protein>
<dbReference type="PRINTS" id="PR00035">
    <property type="entry name" value="HTHGNTR"/>
</dbReference>
<feature type="domain" description="HTH gntR-type" evidence="5">
    <location>
        <begin position="29"/>
        <end position="96"/>
    </location>
</feature>
<dbReference type="PROSITE" id="PS50949">
    <property type="entry name" value="HTH_GNTR"/>
    <property type="match status" value="1"/>
</dbReference>
<dbReference type="SMART" id="SM00345">
    <property type="entry name" value="HTH_GNTR"/>
    <property type="match status" value="1"/>
</dbReference>
<dbReference type="Gene3D" id="1.10.10.10">
    <property type="entry name" value="Winged helix-like DNA-binding domain superfamily/Winged helix DNA-binding domain"/>
    <property type="match status" value="1"/>
</dbReference>
<dbReference type="Pfam" id="PF07729">
    <property type="entry name" value="FCD"/>
    <property type="match status" value="1"/>
</dbReference>
<dbReference type="InterPro" id="IPR000524">
    <property type="entry name" value="Tscrpt_reg_HTH_GntR"/>
</dbReference>
<dbReference type="PANTHER" id="PTHR43537:SF50">
    <property type="entry name" value="TRANSCRIPTIONAL REGULATORY PROTEIN"/>
    <property type="match status" value="1"/>
</dbReference>
<keyword evidence="3" id="KW-0804">Transcription</keyword>
<reference evidence="6 7" key="1">
    <citation type="submission" date="2017-05" db="EMBL/GenBank/DDBJ databases">
        <title>Complete and WGS of Bordetella genogroups.</title>
        <authorList>
            <person name="Spilker T."/>
            <person name="LiPuma J."/>
        </authorList>
    </citation>
    <scope>NUCLEOTIDE SEQUENCE [LARGE SCALE GENOMIC DNA]</scope>
    <source>
        <strain evidence="6 7">AU9919</strain>
    </source>
</reference>
<dbReference type="SMART" id="SM00895">
    <property type="entry name" value="FCD"/>
    <property type="match status" value="1"/>
</dbReference>
<evidence type="ECO:0000313" key="7">
    <source>
        <dbReference type="Proteomes" id="UP000216885"/>
    </source>
</evidence>
<evidence type="ECO:0000259" key="5">
    <source>
        <dbReference type="PROSITE" id="PS50949"/>
    </source>
</evidence>
<dbReference type="SUPFAM" id="SSF48008">
    <property type="entry name" value="GntR ligand-binding domain-like"/>
    <property type="match status" value="1"/>
</dbReference>
<dbReference type="InterPro" id="IPR036388">
    <property type="entry name" value="WH-like_DNA-bd_sf"/>
</dbReference>
<keyword evidence="2" id="KW-0238">DNA-binding</keyword>
<dbReference type="EMBL" id="NEVQ01000022">
    <property type="protein sequence ID" value="OZI50832.1"/>
    <property type="molecule type" value="Genomic_DNA"/>
</dbReference>
<dbReference type="Gene3D" id="1.20.120.530">
    <property type="entry name" value="GntR ligand-binding domain-like"/>
    <property type="match status" value="1"/>
</dbReference>
<dbReference type="Pfam" id="PF00392">
    <property type="entry name" value="GntR"/>
    <property type="match status" value="1"/>
</dbReference>
<dbReference type="SUPFAM" id="SSF46785">
    <property type="entry name" value="Winged helix' DNA-binding domain"/>
    <property type="match status" value="1"/>
</dbReference>
<evidence type="ECO:0000313" key="6">
    <source>
        <dbReference type="EMBL" id="OZI50832.1"/>
    </source>
</evidence>
<dbReference type="GO" id="GO:0003677">
    <property type="term" value="F:DNA binding"/>
    <property type="evidence" value="ECO:0007669"/>
    <property type="project" value="UniProtKB-KW"/>
</dbReference>
<comment type="caution">
    <text evidence="6">The sequence shown here is derived from an EMBL/GenBank/DDBJ whole genome shotgun (WGS) entry which is preliminary data.</text>
</comment>
<evidence type="ECO:0000256" key="1">
    <source>
        <dbReference type="ARBA" id="ARBA00023015"/>
    </source>
</evidence>